<dbReference type="GO" id="GO:0004386">
    <property type="term" value="F:helicase activity"/>
    <property type="evidence" value="ECO:0007669"/>
    <property type="project" value="UniProtKB-KW"/>
</dbReference>
<evidence type="ECO:0000256" key="3">
    <source>
        <dbReference type="ARBA" id="ARBA00022806"/>
    </source>
</evidence>
<dbReference type="GO" id="GO:0000462">
    <property type="term" value="P:maturation of SSU-rRNA from tricistronic rRNA transcript (SSU-rRNA, 5.8S rRNA, LSU-rRNA)"/>
    <property type="evidence" value="ECO:0007669"/>
    <property type="project" value="TreeGrafter"/>
</dbReference>
<dbReference type="OrthoDB" id="10253254at2759"/>
<feature type="region of interest" description="Disordered" evidence="5">
    <location>
        <begin position="1"/>
        <end position="52"/>
    </location>
</feature>
<gene>
    <name evidence="8" type="ORF">PECAL_3P24250</name>
</gene>
<sequence>MLGASEAGLAPVPEPELPGRTGYVPAPLRLPDALTSTPSAAPRAPAARPAWMPRVRRTAAERAARLRLPACGAEQEIVDAVRGADVVVLSGATGSGKSTQVPQFLYEAGLCGPRGLRVVATQPRRVAVVATAERVARELGAADPGAARDALVAYRTRYDRGGLGPATRLVFETDGVLLRELERDLLLRDYGAAVVDEAHERSLTTDLLLGLLGRSVALRRAEFERARAAGEPDVLAPLKVVVMSATLDARALSRRELWPAPPRLVELEGRQHPVSVHFARETVLEDYAGAALEVVRRVHREAADDGAILVFLTGRREIEAFCGELRSDRTLDVRPLYAQMALEAQREAFAPTRAGRARKVVVATDVAETSLTIPGARPASGRRRLRPTARPPAGVVHVVDCGRAKRQVVVDAASGAVAHRVGWISRANADQRSGRAGRTRPGHCHRLYSSAVYAETFEASEKPELLRLPVVDVVLRVKALGVRDPSAFPFPDRPPPASVEAACESLARLGALELRRPYARAPLSELGRALASLPVGARHAATLAYAGRVAKGLAAAKRDAFAALAVACVAAASERSPFRDGAAEGERRAFRHPLGDAHARLLALGAYAAAADRAACCAARGLDEGALGRAAIPRYNT</sequence>
<evidence type="ECO:0000256" key="2">
    <source>
        <dbReference type="ARBA" id="ARBA00022801"/>
    </source>
</evidence>
<dbReference type="PANTHER" id="PTHR18934">
    <property type="entry name" value="ATP-DEPENDENT RNA HELICASE"/>
    <property type="match status" value="1"/>
</dbReference>
<organism evidence="8 9">
    <name type="scientific">Pelagomonas calceolata</name>
    <dbReference type="NCBI Taxonomy" id="35677"/>
    <lineage>
        <taxon>Eukaryota</taxon>
        <taxon>Sar</taxon>
        <taxon>Stramenopiles</taxon>
        <taxon>Ochrophyta</taxon>
        <taxon>Pelagophyceae</taxon>
        <taxon>Pelagomonadales</taxon>
        <taxon>Pelagomonadaceae</taxon>
        <taxon>Pelagomonas</taxon>
    </lineage>
</organism>
<dbReference type="InterPro" id="IPR027417">
    <property type="entry name" value="P-loop_NTPase"/>
</dbReference>
<comment type="caution">
    <text evidence="8">The sequence shown here is derived from an EMBL/GenBank/DDBJ whole genome shotgun (WGS) entry which is preliminary data.</text>
</comment>
<dbReference type="Proteomes" id="UP000789595">
    <property type="component" value="Unassembled WGS sequence"/>
</dbReference>
<dbReference type="InterPro" id="IPR042035">
    <property type="entry name" value="DEAH_win-hel_dom"/>
</dbReference>
<dbReference type="GO" id="GO:0005730">
    <property type="term" value="C:nucleolus"/>
    <property type="evidence" value="ECO:0007669"/>
    <property type="project" value="TreeGrafter"/>
</dbReference>
<dbReference type="GO" id="GO:0016787">
    <property type="term" value="F:hydrolase activity"/>
    <property type="evidence" value="ECO:0007669"/>
    <property type="project" value="UniProtKB-KW"/>
</dbReference>
<dbReference type="PROSITE" id="PS51194">
    <property type="entry name" value="HELICASE_CTER"/>
    <property type="match status" value="1"/>
</dbReference>
<dbReference type="Pfam" id="PF00271">
    <property type="entry name" value="Helicase_C"/>
    <property type="match status" value="1"/>
</dbReference>
<evidence type="ECO:0000256" key="4">
    <source>
        <dbReference type="ARBA" id="ARBA00022840"/>
    </source>
</evidence>
<evidence type="ECO:0000256" key="5">
    <source>
        <dbReference type="SAM" id="MobiDB-lite"/>
    </source>
</evidence>
<dbReference type="InterPro" id="IPR007502">
    <property type="entry name" value="Helicase-assoc_dom"/>
</dbReference>
<dbReference type="PANTHER" id="PTHR18934:SF99">
    <property type="entry name" value="ATP-DEPENDENT RNA HELICASE DHX37-RELATED"/>
    <property type="match status" value="1"/>
</dbReference>
<keyword evidence="4" id="KW-0067">ATP-binding</keyword>
<keyword evidence="9" id="KW-1185">Reference proteome</keyword>
<name>A0A8J2WYA6_9STRA</name>
<keyword evidence="3" id="KW-0347">Helicase</keyword>
<dbReference type="Gene3D" id="1.10.10.2130">
    <property type="entry name" value="DEAH helicase family, winged-helix domain"/>
    <property type="match status" value="1"/>
</dbReference>
<accession>A0A8J2WYA6</accession>
<dbReference type="SMART" id="SM00847">
    <property type="entry name" value="HA2"/>
    <property type="match status" value="1"/>
</dbReference>
<keyword evidence="1" id="KW-0547">Nucleotide-binding</keyword>
<proteinExistence type="predicted"/>
<dbReference type="AlphaFoldDB" id="A0A8J2WYA6"/>
<dbReference type="GO" id="GO:0005524">
    <property type="term" value="F:ATP binding"/>
    <property type="evidence" value="ECO:0007669"/>
    <property type="project" value="UniProtKB-KW"/>
</dbReference>
<evidence type="ECO:0008006" key="10">
    <source>
        <dbReference type="Google" id="ProtNLM"/>
    </source>
</evidence>
<dbReference type="CDD" id="cd18791">
    <property type="entry name" value="SF2_C_RHA"/>
    <property type="match status" value="1"/>
</dbReference>
<dbReference type="PROSITE" id="PS51192">
    <property type="entry name" value="HELICASE_ATP_BIND_1"/>
    <property type="match status" value="1"/>
</dbReference>
<dbReference type="EMBL" id="CAKKNE010000003">
    <property type="protein sequence ID" value="CAH0372429.1"/>
    <property type="molecule type" value="Genomic_DNA"/>
</dbReference>
<feature type="domain" description="Helicase C-terminal" evidence="7">
    <location>
        <begin position="290"/>
        <end position="481"/>
    </location>
</feature>
<feature type="domain" description="Helicase ATP-binding" evidence="6">
    <location>
        <begin position="78"/>
        <end position="265"/>
    </location>
</feature>
<evidence type="ECO:0000256" key="1">
    <source>
        <dbReference type="ARBA" id="ARBA00022741"/>
    </source>
</evidence>
<dbReference type="SMART" id="SM00490">
    <property type="entry name" value="HELICc"/>
    <property type="match status" value="1"/>
</dbReference>
<evidence type="ECO:0000259" key="7">
    <source>
        <dbReference type="PROSITE" id="PS51194"/>
    </source>
</evidence>
<feature type="compositionally biased region" description="Low complexity" evidence="5">
    <location>
        <begin position="38"/>
        <end position="52"/>
    </location>
</feature>
<dbReference type="SMART" id="SM00487">
    <property type="entry name" value="DEXDc"/>
    <property type="match status" value="1"/>
</dbReference>
<dbReference type="Gene3D" id="3.40.50.300">
    <property type="entry name" value="P-loop containing nucleotide triphosphate hydrolases"/>
    <property type="match status" value="2"/>
</dbReference>
<dbReference type="InterPro" id="IPR001650">
    <property type="entry name" value="Helicase_C-like"/>
</dbReference>
<reference evidence="8" key="1">
    <citation type="submission" date="2021-11" db="EMBL/GenBank/DDBJ databases">
        <authorList>
            <consortium name="Genoscope - CEA"/>
            <person name="William W."/>
        </authorList>
    </citation>
    <scope>NUCLEOTIDE SEQUENCE</scope>
</reference>
<dbReference type="SUPFAM" id="SSF52540">
    <property type="entry name" value="P-loop containing nucleoside triphosphate hydrolases"/>
    <property type="match status" value="1"/>
</dbReference>
<evidence type="ECO:0000313" key="9">
    <source>
        <dbReference type="Proteomes" id="UP000789595"/>
    </source>
</evidence>
<evidence type="ECO:0000313" key="8">
    <source>
        <dbReference type="EMBL" id="CAH0372429.1"/>
    </source>
</evidence>
<protein>
    <recommendedName>
        <fullName evidence="10">RNA helicase</fullName>
    </recommendedName>
</protein>
<dbReference type="GO" id="GO:0003723">
    <property type="term" value="F:RNA binding"/>
    <property type="evidence" value="ECO:0007669"/>
    <property type="project" value="TreeGrafter"/>
</dbReference>
<dbReference type="InterPro" id="IPR014001">
    <property type="entry name" value="Helicase_ATP-bd"/>
</dbReference>
<keyword evidence="2" id="KW-0378">Hydrolase</keyword>
<evidence type="ECO:0000259" key="6">
    <source>
        <dbReference type="PROSITE" id="PS51192"/>
    </source>
</evidence>